<dbReference type="EMBL" id="JPRM01000006">
    <property type="protein sequence ID" value="KFF18277.1"/>
    <property type="molecule type" value="Genomic_DNA"/>
</dbReference>
<proteinExistence type="predicted"/>
<dbReference type="Proteomes" id="UP000028712">
    <property type="component" value="Unassembled WGS sequence"/>
</dbReference>
<accession>A0A086ANL3</accession>
<sequence>MKIALLGSKDFDSLEYHLNESLSFLGNFVIHIDIKDAIAVPYKYNYMASKFLKKYDEFLFRKVAKKIIESDPELVICTYRFINPICIRLIKQALPKVKVIHINPDQLTTLEYQQIFASPYDAYFTKDHYMVDFMKNKMGLNTFYLPEAFNPRVHIKPQVDRVELEHKLGIDLLSFGTMYPYRANMVAKLIESNINVSLFGSMDRRFFRDDLKLKFNSEFITGQRKSELVYGSKIIFNNFHYAEIESANVKFFEIGGIGGFQICDYKSSLKEYSSIPVEDFTYKNINEAIDLINFYLDKPLLRHELSLKQYEYFLLNHTYEHRIDQLMRLIY</sequence>
<reference evidence="2 4" key="1">
    <citation type="submission" date="2014-07" db="EMBL/GenBank/DDBJ databases">
        <title>Genome of Flavobacterium hydatis DSM 2063.</title>
        <authorList>
            <person name="Pipes S.E."/>
            <person name="Stropko S.J."/>
            <person name="Newman J.D."/>
        </authorList>
    </citation>
    <scope>NUCLEOTIDE SEQUENCE [LARGE SCALE GENOMIC DNA]</scope>
    <source>
        <strain evidence="2 4">DSM 2063</strain>
    </source>
</reference>
<feature type="domain" description="Spore protein YkvP/CgeB glycosyl transferase-like" evidence="1">
    <location>
        <begin position="183"/>
        <end position="327"/>
    </location>
</feature>
<evidence type="ECO:0000313" key="3">
    <source>
        <dbReference type="EMBL" id="OXA96974.1"/>
    </source>
</evidence>
<evidence type="ECO:0000313" key="2">
    <source>
        <dbReference type="EMBL" id="KFF18277.1"/>
    </source>
</evidence>
<comment type="caution">
    <text evidence="2">The sequence shown here is derived from an EMBL/GenBank/DDBJ whole genome shotgun (WGS) entry which is preliminary data.</text>
</comment>
<name>A0A086ANL3_FLAHY</name>
<dbReference type="EMBL" id="MUGY01000004">
    <property type="protein sequence ID" value="OXA96974.1"/>
    <property type="molecule type" value="Genomic_DNA"/>
</dbReference>
<dbReference type="eggNOG" id="COG4641">
    <property type="taxonomic scope" value="Bacteria"/>
</dbReference>
<reference evidence="3 5" key="2">
    <citation type="submission" date="2016-11" db="EMBL/GenBank/DDBJ databases">
        <title>Whole genomes of Flavobacteriaceae.</title>
        <authorList>
            <person name="Stine C."/>
            <person name="Li C."/>
            <person name="Tadesse D."/>
        </authorList>
    </citation>
    <scope>NUCLEOTIDE SEQUENCE [LARGE SCALE GENOMIC DNA]</scope>
    <source>
        <strain evidence="3 5">ATCC 29551</strain>
    </source>
</reference>
<organism evidence="2 4">
    <name type="scientific">Flavobacterium hydatis</name>
    <name type="common">Cytophaga aquatilis</name>
    <dbReference type="NCBI Taxonomy" id="991"/>
    <lineage>
        <taxon>Bacteria</taxon>
        <taxon>Pseudomonadati</taxon>
        <taxon>Bacteroidota</taxon>
        <taxon>Flavobacteriia</taxon>
        <taxon>Flavobacteriales</taxon>
        <taxon>Flavobacteriaceae</taxon>
        <taxon>Flavobacterium</taxon>
    </lineage>
</organism>
<dbReference type="RefSeq" id="WP_035619569.1">
    <property type="nucleotide sequence ID" value="NZ_JBEWQG010000011.1"/>
</dbReference>
<keyword evidence="2" id="KW-0808">Transferase</keyword>
<dbReference type="OrthoDB" id="7872161at2"/>
<dbReference type="InterPro" id="IPR055259">
    <property type="entry name" value="YkvP/CgeB_Glyco_trans-like"/>
</dbReference>
<evidence type="ECO:0000313" key="4">
    <source>
        <dbReference type="Proteomes" id="UP000028712"/>
    </source>
</evidence>
<evidence type="ECO:0000313" key="5">
    <source>
        <dbReference type="Proteomes" id="UP000198424"/>
    </source>
</evidence>
<evidence type="ECO:0000259" key="1">
    <source>
        <dbReference type="Pfam" id="PF13524"/>
    </source>
</evidence>
<dbReference type="AlphaFoldDB" id="A0A086ANL3"/>
<dbReference type="STRING" id="991.IW20_05100"/>
<dbReference type="Pfam" id="PF13524">
    <property type="entry name" value="Glyco_trans_1_2"/>
    <property type="match status" value="1"/>
</dbReference>
<dbReference type="GO" id="GO:0016740">
    <property type="term" value="F:transferase activity"/>
    <property type="evidence" value="ECO:0007669"/>
    <property type="project" value="UniProtKB-KW"/>
</dbReference>
<dbReference type="Proteomes" id="UP000198424">
    <property type="component" value="Unassembled WGS sequence"/>
</dbReference>
<gene>
    <name evidence="3" type="ORF">B0A62_06910</name>
    <name evidence="2" type="ORF">IW20_05100</name>
</gene>
<keyword evidence="5" id="KW-1185">Reference proteome</keyword>
<protein>
    <submittedName>
        <fullName evidence="2">Glycosyltransferase</fullName>
    </submittedName>
</protein>